<organism evidence="14 15">
    <name type="scientific">Malonomonas rubra DSM 5091</name>
    <dbReference type="NCBI Taxonomy" id="1122189"/>
    <lineage>
        <taxon>Bacteria</taxon>
        <taxon>Pseudomonadati</taxon>
        <taxon>Thermodesulfobacteriota</taxon>
        <taxon>Desulfuromonadia</taxon>
        <taxon>Desulfuromonadales</taxon>
        <taxon>Geopsychrobacteraceae</taxon>
        <taxon>Malonomonas</taxon>
    </lineage>
</organism>
<evidence type="ECO:0000256" key="7">
    <source>
        <dbReference type="ARBA" id="ARBA00022908"/>
    </source>
</evidence>
<keyword evidence="4 11" id="KW-0963">Cytoplasm</keyword>
<dbReference type="InterPro" id="IPR011932">
    <property type="entry name" value="Recomb_XerD"/>
</dbReference>
<gene>
    <name evidence="11" type="primary">xerD</name>
    <name evidence="14" type="ORF">SAMN02745165_02725</name>
</gene>
<dbReference type="GO" id="GO:0003677">
    <property type="term" value="F:DNA binding"/>
    <property type="evidence" value="ECO:0007669"/>
    <property type="project" value="UniProtKB-UniRule"/>
</dbReference>
<dbReference type="Gene3D" id="1.10.443.10">
    <property type="entry name" value="Intergrase catalytic core"/>
    <property type="match status" value="1"/>
</dbReference>
<keyword evidence="9 11" id="KW-0233">DNA recombination</keyword>
<evidence type="ECO:0000256" key="9">
    <source>
        <dbReference type="ARBA" id="ARBA00023172"/>
    </source>
</evidence>
<feature type="active site" description="O-(3'-phospho-DNA)-tyrosine intermediate" evidence="11">
    <location>
        <position position="277"/>
    </location>
</feature>
<dbReference type="Pfam" id="PF00589">
    <property type="entry name" value="Phage_integrase"/>
    <property type="match status" value="1"/>
</dbReference>
<evidence type="ECO:0000256" key="2">
    <source>
        <dbReference type="ARBA" id="ARBA00010450"/>
    </source>
</evidence>
<evidence type="ECO:0000256" key="4">
    <source>
        <dbReference type="ARBA" id="ARBA00022490"/>
    </source>
</evidence>
<dbReference type="SUPFAM" id="SSF56349">
    <property type="entry name" value="DNA breaking-rejoining enzymes"/>
    <property type="match status" value="1"/>
</dbReference>
<dbReference type="InterPro" id="IPR004107">
    <property type="entry name" value="Integrase_SAM-like_N"/>
</dbReference>
<dbReference type="AlphaFoldDB" id="A0A1M6KHY4"/>
<evidence type="ECO:0000259" key="13">
    <source>
        <dbReference type="PROSITE" id="PS51900"/>
    </source>
</evidence>
<dbReference type="HAMAP" id="MF_01808">
    <property type="entry name" value="Recomb_XerC_XerD"/>
    <property type="match status" value="1"/>
</dbReference>
<feature type="active site" evidence="11">
    <location>
        <position position="171"/>
    </location>
</feature>
<evidence type="ECO:0000256" key="1">
    <source>
        <dbReference type="ARBA" id="ARBA00004496"/>
    </source>
</evidence>
<dbReference type="NCBIfam" id="NF001399">
    <property type="entry name" value="PRK00283.1"/>
    <property type="match status" value="1"/>
</dbReference>
<evidence type="ECO:0000256" key="5">
    <source>
        <dbReference type="ARBA" id="ARBA00022618"/>
    </source>
</evidence>
<feature type="active site" evidence="11">
    <location>
        <position position="268"/>
    </location>
</feature>
<dbReference type="GO" id="GO:0005737">
    <property type="term" value="C:cytoplasm"/>
    <property type="evidence" value="ECO:0007669"/>
    <property type="project" value="UniProtKB-SubCell"/>
</dbReference>
<keyword evidence="5 11" id="KW-0132">Cell division</keyword>
<comment type="subcellular location">
    <subcellularLocation>
        <location evidence="1 11">Cytoplasm</location>
    </subcellularLocation>
</comment>
<dbReference type="GO" id="GO:0051301">
    <property type="term" value="P:cell division"/>
    <property type="evidence" value="ECO:0007669"/>
    <property type="project" value="UniProtKB-KW"/>
</dbReference>
<evidence type="ECO:0000313" key="15">
    <source>
        <dbReference type="Proteomes" id="UP000184171"/>
    </source>
</evidence>
<comment type="subunit">
    <text evidence="11">Forms a cyclic heterotetrameric complex composed of two molecules of XerC and two molecules of XerD.</text>
</comment>
<dbReference type="CDD" id="cd00798">
    <property type="entry name" value="INT_XerDC_C"/>
    <property type="match status" value="1"/>
</dbReference>
<reference evidence="14 15" key="1">
    <citation type="submission" date="2016-11" db="EMBL/GenBank/DDBJ databases">
        <authorList>
            <person name="Jaros S."/>
            <person name="Januszkiewicz K."/>
            <person name="Wedrychowicz H."/>
        </authorList>
    </citation>
    <scope>NUCLEOTIDE SEQUENCE [LARGE SCALE GENOMIC DNA]</scope>
    <source>
        <strain evidence="14 15">DSM 5091</strain>
    </source>
</reference>
<feature type="active site" evidence="11">
    <location>
        <position position="242"/>
    </location>
</feature>
<dbReference type="InterPro" id="IPR010998">
    <property type="entry name" value="Integrase_recombinase_N"/>
</dbReference>
<dbReference type="InterPro" id="IPR011010">
    <property type="entry name" value="DNA_brk_join_enz"/>
</dbReference>
<evidence type="ECO:0000259" key="12">
    <source>
        <dbReference type="PROSITE" id="PS51898"/>
    </source>
</evidence>
<dbReference type="NCBIfam" id="TIGR02225">
    <property type="entry name" value="recomb_XerD"/>
    <property type="match status" value="1"/>
</dbReference>
<comment type="function">
    <text evidence="11">Site-specific tyrosine recombinase, which acts by catalyzing the cutting and rejoining of the recombining DNA molecules. The XerC-XerD complex is essential to convert dimers of the bacterial chromosome into monomers to permit their segregation at cell division. It also contributes to the segregational stability of plasmids.</text>
</comment>
<dbReference type="Proteomes" id="UP000184171">
    <property type="component" value="Unassembled WGS sequence"/>
</dbReference>
<proteinExistence type="inferred from homology"/>
<keyword evidence="15" id="KW-1185">Reference proteome</keyword>
<dbReference type="InterPro" id="IPR044068">
    <property type="entry name" value="CB"/>
</dbReference>
<dbReference type="GO" id="GO:0006313">
    <property type="term" value="P:DNA transposition"/>
    <property type="evidence" value="ECO:0007669"/>
    <property type="project" value="UniProtKB-UniRule"/>
</dbReference>
<evidence type="ECO:0000313" key="14">
    <source>
        <dbReference type="EMBL" id="SHJ58566.1"/>
    </source>
</evidence>
<evidence type="ECO:0000256" key="6">
    <source>
        <dbReference type="ARBA" id="ARBA00022829"/>
    </source>
</evidence>
<evidence type="ECO:0000256" key="3">
    <source>
        <dbReference type="ARBA" id="ARBA00015810"/>
    </source>
</evidence>
<dbReference type="Gene3D" id="1.10.150.130">
    <property type="match status" value="1"/>
</dbReference>
<dbReference type="InterPro" id="IPR050090">
    <property type="entry name" value="Tyrosine_recombinase_XerCD"/>
</dbReference>
<keyword evidence="10 11" id="KW-0131">Cell cycle</keyword>
<keyword evidence="6 11" id="KW-0159">Chromosome partition</keyword>
<dbReference type="PANTHER" id="PTHR30349:SF90">
    <property type="entry name" value="TYROSINE RECOMBINASE XERD"/>
    <property type="match status" value="1"/>
</dbReference>
<dbReference type="InterPro" id="IPR002104">
    <property type="entry name" value="Integrase_catalytic"/>
</dbReference>
<dbReference type="RefSeq" id="WP_072909286.1">
    <property type="nucleotide sequence ID" value="NZ_FQZT01000010.1"/>
</dbReference>
<evidence type="ECO:0000256" key="10">
    <source>
        <dbReference type="ARBA" id="ARBA00023306"/>
    </source>
</evidence>
<dbReference type="STRING" id="1122189.SAMN02745165_02725"/>
<keyword evidence="7 11" id="KW-0229">DNA integration</keyword>
<feature type="active site" evidence="11">
    <location>
        <position position="245"/>
    </location>
</feature>
<sequence length="296" mass="33669">MDEYLDYFINHLKVERGLAQNTLSAYSRDLSRYIDFLVDKEKLTALVDVRQQMVINFLAALKKDGLSARSRARHLSALRMFHRFLLREKYTQIDPTALIESPRALPGLPKLLSQQQVEDLLCAPGDATPMTLRDRAMLETLYATGMRVSELVGLNLIDLKLDVGCVNAFGKGGKQRLIPLGEVALEILGDYLQNGRPKLQKSTGCEQVFLNRSGKAMSRQGFWKNLKRYALQAGIRQDVYPHMLRHSFATHLLENGADLRAVQTMLGHADISTTQIYTHVIQERLKQLHQRYHPRG</sequence>
<dbReference type="EMBL" id="FQZT01000010">
    <property type="protein sequence ID" value="SHJ58566.1"/>
    <property type="molecule type" value="Genomic_DNA"/>
</dbReference>
<dbReference type="InterPro" id="IPR013762">
    <property type="entry name" value="Integrase-like_cat_sf"/>
</dbReference>
<comment type="similarity">
    <text evidence="2 11">Belongs to the 'phage' integrase family. XerD subfamily.</text>
</comment>
<keyword evidence="8 11" id="KW-0238">DNA-binding</keyword>
<dbReference type="PROSITE" id="PS51900">
    <property type="entry name" value="CB"/>
    <property type="match status" value="1"/>
</dbReference>
<name>A0A1M6KHY4_MALRU</name>
<dbReference type="InterPro" id="IPR023009">
    <property type="entry name" value="Tyrosine_recombinase_XerC/XerD"/>
</dbReference>
<dbReference type="Pfam" id="PF02899">
    <property type="entry name" value="Phage_int_SAM_1"/>
    <property type="match status" value="1"/>
</dbReference>
<evidence type="ECO:0000256" key="8">
    <source>
        <dbReference type="ARBA" id="ARBA00023125"/>
    </source>
</evidence>
<feature type="domain" description="Core-binding (CB)" evidence="13">
    <location>
        <begin position="1"/>
        <end position="86"/>
    </location>
</feature>
<dbReference type="GO" id="GO:0009037">
    <property type="term" value="F:tyrosine-based site-specific recombinase activity"/>
    <property type="evidence" value="ECO:0007669"/>
    <property type="project" value="UniProtKB-UniRule"/>
</dbReference>
<dbReference type="GO" id="GO:0007059">
    <property type="term" value="P:chromosome segregation"/>
    <property type="evidence" value="ECO:0007669"/>
    <property type="project" value="UniProtKB-UniRule"/>
</dbReference>
<dbReference type="HAMAP" id="MF_01807">
    <property type="entry name" value="Recomb_XerD"/>
    <property type="match status" value="1"/>
</dbReference>
<accession>A0A1M6KHY4</accession>
<evidence type="ECO:0000256" key="11">
    <source>
        <dbReference type="HAMAP-Rule" id="MF_01807"/>
    </source>
</evidence>
<dbReference type="PANTHER" id="PTHR30349">
    <property type="entry name" value="PHAGE INTEGRASE-RELATED"/>
    <property type="match status" value="1"/>
</dbReference>
<dbReference type="OrthoDB" id="9801717at2"/>
<feature type="domain" description="Tyr recombinase" evidence="12">
    <location>
        <begin position="107"/>
        <end position="290"/>
    </location>
</feature>
<dbReference type="PROSITE" id="PS51898">
    <property type="entry name" value="TYR_RECOMBINASE"/>
    <property type="match status" value="1"/>
</dbReference>
<feature type="active site" evidence="11">
    <location>
        <position position="147"/>
    </location>
</feature>
<protein>
    <recommendedName>
        <fullName evidence="3 11">Tyrosine recombinase XerD</fullName>
    </recommendedName>
</protein>